<organism evidence="1 2">
    <name type="scientific">Funneliformis mosseae</name>
    <name type="common">Endomycorrhizal fungus</name>
    <name type="synonym">Glomus mosseae</name>
    <dbReference type="NCBI Taxonomy" id="27381"/>
    <lineage>
        <taxon>Eukaryota</taxon>
        <taxon>Fungi</taxon>
        <taxon>Fungi incertae sedis</taxon>
        <taxon>Mucoromycota</taxon>
        <taxon>Glomeromycotina</taxon>
        <taxon>Glomeromycetes</taxon>
        <taxon>Glomerales</taxon>
        <taxon>Glomeraceae</taxon>
        <taxon>Funneliformis</taxon>
    </lineage>
</organism>
<sequence length="39" mass="4505">MTSNYLILEVTYSYNIANFRYTGIARAIESKEIKVAHHS</sequence>
<accession>A0A9N9C9F5</accession>
<keyword evidence="2" id="KW-1185">Reference proteome</keyword>
<reference evidence="1" key="1">
    <citation type="submission" date="2021-06" db="EMBL/GenBank/DDBJ databases">
        <authorList>
            <person name="Kallberg Y."/>
            <person name="Tangrot J."/>
            <person name="Rosling A."/>
        </authorList>
    </citation>
    <scope>NUCLEOTIDE SEQUENCE</scope>
    <source>
        <strain evidence="1">87-6 pot B 2015</strain>
    </source>
</reference>
<gene>
    <name evidence="1" type="ORF">FMOSSE_LOCUS8663</name>
</gene>
<name>A0A9N9C9F5_FUNMO</name>
<dbReference type="AlphaFoldDB" id="A0A9N9C9F5"/>
<dbReference type="Proteomes" id="UP000789375">
    <property type="component" value="Unassembled WGS sequence"/>
</dbReference>
<evidence type="ECO:0000313" key="2">
    <source>
        <dbReference type="Proteomes" id="UP000789375"/>
    </source>
</evidence>
<comment type="caution">
    <text evidence="1">The sequence shown here is derived from an EMBL/GenBank/DDBJ whole genome shotgun (WGS) entry which is preliminary data.</text>
</comment>
<proteinExistence type="predicted"/>
<dbReference type="EMBL" id="CAJVPP010002296">
    <property type="protein sequence ID" value="CAG8595383.1"/>
    <property type="molecule type" value="Genomic_DNA"/>
</dbReference>
<evidence type="ECO:0000313" key="1">
    <source>
        <dbReference type="EMBL" id="CAG8595383.1"/>
    </source>
</evidence>
<protein>
    <submittedName>
        <fullName evidence="1">16416_t:CDS:1</fullName>
    </submittedName>
</protein>